<feature type="domain" description="PA" evidence="12">
    <location>
        <begin position="493"/>
        <end position="584"/>
    </location>
</feature>
<keyword evidence="6" id="KW-0479">Metal-binding</keyword>
<evidence type="ECO:0000256" key="9">
    <source>
        <dbReference type="ARBA" id="ARBA00022833"/>
    </source>
</evidence>
<dbReference type="Gene3D" id="3.10.170.10">
    <property type="match status" value="1"/>
</dbReference>
<dbReference type="GO" id="GO:0004222">
    <property type="term" value="F:metalloendopeptidase activity"/>
    <property type="evidence" value="ECO:0007669"/>
    <property type="project" value="InterPro"/>
</dbReference>
<evidence type="ECO:0000313" key="14">
    <source>
        <dbReference type="EMBL" id="RTQ50042.1"/>
    </source>
</evidence>
<dbReference type="SUPFAM" id="SSF55486">
    <property type="entry name" value="Metalloproteases ('zincins'), catalytic domain"/>
    <property type="match status" value="1"/>
</dbReference>
<dbReference type="InterPro" id="IPR046450">
    <property type="entry name" value="PA_dom_sf"/>
</dbReference>
<evidence type="ECO:0000256" key="7">
    <source>
        <dbReference type="ARBA" id="ARBA00022729"/>
    </source>
</evidence>
<keyword evidence="9" id="KW-0862">Zinc</keyword>
<keyword evidence="10" id="KW-0482">Metalloprotease</keyword>
<dbReference type="InterPro" id="IPR001842">
    <property type="entry name" value="Peptidase_M36"/>
</dbReference>
<evidence type="ECO:0000256" key="6">
    <source>
        <dbReference type="ARBA" id="ARBA00022723"/>
    </source>
</evidence>
<evidence type="ECO:0000256" key="1">
    <source>
        <dbReference type="ARBA" id="ARBA00001947"/>
    </source>
</evidence>
<evidence type="ECO:0000256" key="8">
    <source>
        <dbReference type="ARBA" id="ARBA00022801"/>
    </source>
</evidence>
<keyword evidence="4" id="KW-0964">Secreted</keyword>
<dbReference type="InterPro" id="IPR027268">
    <property type="entry name" value="Peptidase_M4/M1_CTD_sf"/>
</dbReference>
<dbReference type="GO" id="GO:0005615">
    <property type="term" value="C:extracellular space"/>
    <property type="evidence" value="ECO:0007669"/>
    <property type="project" value="InterPro"/>
</dbReference>
<dbReference type="InterPro" id="IPR011096">
    <property type="entry name" value="FTP_domain"/>
</dbReference>
<dbReference type="EMBL" id="RXOF01000005">
    <property type="protein sequence ID" value="RTQ50042.1"/>
    <property type="molecule type" value="Genomic_DNA"/>
</dbReference>
<keyword evidence="11" id="KW-0865">Zymogen</keyword>
<dbReference type="NCBIfam" id="TIGR04183">
    <property type="entry name" value="Por_Secre_tail"/>
    <property type="match status" value="1"/>
</dbReference>
<dbReference type="Pfam" id="PF02128">
    <property type="entry name" value="Peptidase_M36"/>
    <property type="match status" value="1"/>
</dbReference>
<dbReference type="GO" id="GO:0006508">
    <property type="term" value="P:proteolysis"/>
    <property type="evidence" value="ECO:0007669"/>
    <property type="project" value="UniProtKB-KW"/>
</dbReference>
<comment type="caution">
    <text evidence="14">The sequence shown here is derived from an EMBL/GenBank/DDBJ whole genome shotgun (WGS) entry which is preliminary data.</text>
</comment>
<dbReference type="CDD" id="cd04818">
    <property type="entry name" value="PA_subtilisin_1"/>
    <property type="match status" value="1"/>
</dbReference>
<keyword evidence="8" id="KW-0378">Hydrolase</keyword>
<evidence type="ECO:0000259" key="13">
    <source>
        <dbReference type="Pfam" id="PF07504"/>
    </source>
</evidence>
<keyword evidence="7" id="KW-0732">Signal</keyword>
<dbReference type="Gene3D" id="2.60.120.260">
    <property type="entry name" value="Galactose-binding domain-like"/>
    <property type="match status" value="1"/>
</dbReference>
<reference evidence="14 15" key="1">
    <citation type="submission" date="2018-12" db="EMBL/GenBank/DDBJ databases">
        <title>Hymenobacter gummosus sp. nov., isolated from a spring.</title>
        <authorList>
            <person name="Nie L."/>
        </authorList>
    </citation>
    <scope>NUCLEOTIDE SEQUENCE [LARGE SCALE GENOMIC DNA]</scope>
    <source>
        <strain evidence="14 15">KCTC 52166</strain>
    </source>
</reference>
<accession>A0A431U3A1</accession>
<keyword evidence="5" id="KW-0645">Protease</keyword>
<dbReference type="PANTHER" id="PTHR33478">
    <property type="entry name" value="EXTRACELLULAR METALLOPROTEINASE MEP"/>
    <property type="match status" value="1"/>
</dbReference>
<dbReference type="OrthoDB" id="5377264at2"/>
<evidence type="ECO:0000256" key="5">
    <source>
        <dbReference type="ARBA" id="ARBA00022670"/>
    </source>
</evidence>
<dbReference type="PANTHER" id="PTHR33478:SF1">
    <property type="entry name" value="EXTRACELLULAR METALLOPROTEINASE MEP"/>
    <property type="match status" value="1"/>
</dbReference>
<dbReference type="InterPro" id="IPR026444">
    <property type="entry name" value="Secre_tail"/>
</dbReference>
<dbReference type="Pfam" id="PF20773">
    <property type="entry name" value="InhA-like_MAM"/>
    <property type="match status" value="1"/>
</dbReference>
<evidence type="ECO:0000259" key="12">
    <source>
        <dbReference type="Pfam" id="PF02225"/>
    </source>
</evidence>
<dbReference type="Gene3D" id="3.50.30.30">
    <property type="match status" value="1"/>
</dbReference>
<keyword evidence="15" id="KW-1185">Reference proteome</keyword>
<dbReference type="PRINTS" id="PR00999">
    <property type="entry name" value="FUNGALYSIN"/>
</dbReference>
<evidence type="ECO:0000313" key="15">
    <source>
        <dbReference type="Proteomes" id="UP000282184"/>
    </source>
</evidence>
<evidence type="ECO:0000256" key="4">
    <source>
        <dbReference type="ARBA" id="ARBA00022525"/>
    </source>
</evidence>
<dbReference type="Pfam" id="PF07504">
    <property type="entry name" value="FTP"/>
    <property type="match status" value="1"/>
</dbReference>
<dbReference type="Pfam" id="PF02225">
    <property type="entry name" value="PA"/>
    <property type="match status" value="1"/>
</dbReference>
<dbReference type="GO" id="GO:0008270">
    <property type="term" value="F:zinc ion binding"/>
    <property type="evidence" value="ECO:0007669"/>
    <property type="project" value="InterPro"/>
</dbReference>
<dbReference type="InterPro" id="IPR003137">
    <property type="entry name" value="PA_domain"/>
</dbReference>
<dbReference type="AlphaFoldDB" id="A0A431U3A1"/>
<comment type="subcellular location">
    <subcellularLocation>
        <location evidence="2">Secreted</location>
    </subcellularLocation>
</comment>
<organism evidence="14 15">
    <name type="scientific">Hymenobacter gummosus</name>
    <dbReference type="NCBI Taxonomy" id="1776032"/>
    <lineage>
        <taxon>Bacteria</taxon>
        <taxon>Pseudomonadati</taxon>
        <taxon>Bacteroidota</taxon>
        <taxon>Cytophagia</taxon>
        <taxon>Cytophagales</taxon>
        <taxon>Hymenobacteraceae</taxon>
        <taxon>Hymenobacter</taxon>
    </lineage>
</organism>
<proteinExistence type="inferred from homology"/>
<feature type="domain" description="FTP" evidence="13">
    <location>
        <begin position="82"/>
        <end position="126"/>
    </location>
</feature>
<protein>
    <submittedName>
        <fullName evidence="14">T9SS type A sorting domain-containing protein</fullName>
    </submittedName>
</protein>
<sequence length="1217" mass="128018">MCCIFKDQCGGLFHPASIPIIPFPRIILPVRKTSTRQRLGLLALGLLLPFAPLHAQSAPDQGAYQQALQTRSQWAGPGFSADDMRLSSAYAEANGLQHVYVQQVHRGIPVYNQILSLAFKGGRLASHAGVFVPSKQLADLAVAPGVPAATAVRKALQHLDASHAADASLVSNEGGAEARQTFAAPGVARRDIEARLVWATDTGRPRLAWNVNVDLRHVENWANVRIDAASGAIIGQDSWTADVATDACAETHLAAPAAAPARNPYAAAYLPPPPPSAGTAAYLVLPYPSLSPNHASLRLETDPWLKAGAGNNATTHGWHYDGTTDYLTTRGNNVSAYDDAANQNAPGNFATSQTASPALSFNFTPDFNSAPSTVANRNAAVVNLFYWNNIIHDVLYQFGFTEAAGNFQADNLGRGGRGNDYVRAEAQDGAGTNNANFSTPPDGSSGRMQMFLWNSAAPAPLVVTSPAAIAGSYTMVEGNLSANNKLSVLGPVSGEIVRYVDAGSSPATNLACTTPANVLTGKIALITRGGACGFAAQVKNAQTAGAIGVVVANNLTGNPITMTGSDNTITIPAVMVSRTDALRITNQLDFGTPVQVTLSRVRPQLDGDFDNGIVVHEYGHGVSNRLTGGTASASCLGNVEQGGEGWSDYLSLMLNTDWSTAQLTDGPLARPMGTYAAGQANTGRGIRRYPYSTSLSVQPLTYANVAANPQVHAIGEIWCATLWDMTWAIIEQQNRIEPNLYNGASTGGNTVALQLVMQGMKLQPCQPGFLDARDAILRADSLLYNGQYHCTIWRAFARRGMGYSAVQGSSNSGTDQVAASDMPPPVTLQKTATLLSGSTFDVTLRANCNCAVPGTPYTLTTELPAGLQHVPGSGGTLVGNKVTFSNLTFTANGQVQTLRFRAAAAPGSLCPILMPVDDNQDGSTLGSFSSQALTGTINTWNPSSVLAYSPTRAWRAIPPTVPADFVLTSAPFTPTGLSTLSFYHYFNTEGGFDGGTVELSTDNGATWLDAGPYFVANGYNSTFDATTTAPNQGCFSGRGVTGPTNTFIRTLVNLSSFAGTPLRLRFRMRTDQGSPATFEGWFIDDIQVMNGCGGRQLVELRDGAGALAGSGSIITYLVGPLAQHGAQAAQLQLSAQPNPFGAAGLQLTLTAPTAPGTLTLSLYDVAGRVLLRRPAERLSSGSSSLRWPETAQLPAGLYLVRAQLADGSSTVLRVVKE</sequence>
<evidence type="ECO:0000256" key="2">
    <source>
        <dbReference type="ARBA" id="ARBA00004613"/>
    </source>
</evidence>
<dbReference type="Proteomes" id="UP000282184">
    <property type="component" value="Unassembled WGS sequence"/>
</dbReference>
<dbReference type="CDD" id="cd09596">
    <property type="entry name" value="M36"/>
    <property type="match status" value="1"/>
</dbReference>
<evidence type="ECO:0000256" key="11">
    <source>
        <dbReference type="ARBA" id="ARBA00023145"/>
    </source>
</evidence>
<evidence type="ECO:0000256" key="3">
    <source>
        <dbReference type="ARBA" id="ARBA00006006"/>
    </source>
</evidence>
<gene>
    <name evidence="14" type="ORF">EJV47_10390</name>
</gene>
<evidence type="ECO:0000256" key="10">
    <source>
        <dbReference type="ARBA" id="ARBA00023049"/>
    </source>
</evidence>
<dbReference type="SUPFAM" id="SSF52025">
    <property type="entry name" value="PA domain"/>
    <property type="match status" value="1"/>
</dbReference>
<dbReference type="Gene3D" id="3.10.450.490">
    <property type="match status" value="1"/>
</dbReference>
<dbReference type="InterPro" id="IPR050371">
    <property type="entry name" value="Fungal_virulence_M36"/>
</dbReference>
<comment type="cofactor">
    <cofactor evidence="1">
        <name>Zn(2+)</name>
        <dbReference type="ChEBI" id="CHEBI:29105"/>
    </cofactor>
</comment>
<comment type="similarity">
    <text evidence="3">Belongs to the peptidase M36 family.</text>
</comment>
<name>A0A431U3A1_9BACT</name>
<dbReference type="Gene3D" id="1.10.390.10">
    <property type="entry name" value="Neutral Protease Domain 2"/>
    <property type="match status" value="1"/>
</dbReference>